<dbReference type="EMBL" id="KL197728">
    <property type="protein sequence ID" value="KDQ54640.1"/>
    <property type="molecule type" value="Genomic_DNA"/>
</dbReference>
<proteinExistence type="predicted"/>
<reference evidence="2" key="1">
    <citation type="journal article" date="2014" name="Proc. Natl. Acad. Sci. U.S.A.">
        <title>Extensive sampling of basidiomycete genomes demonstrates inadequacy of the white-rot/brown-rot paradigm for wood decay fungi.</title>
        <authorList>
            <person name="Riley R."/>
            <person name="Salamov A.A."/>
            <person name="Brown D.W."/>
            <person name="Nagy L.G."/>
            <person name="Floudas D."/>
            <person name="Held B.W."/>
            <person name="Levasseur A."/>
            <person name="Lombard V."/>
            <person name="Morin E."/>
            <person name="Otillar R."/>
            <person name="Lindquist E.A."/>
            <person name="Sun H."/>
            <person name="LaButti K.M."/>
            <person name="Schmutz J."/>
            <person name="Jabbour D."/>
            <person name="Luo H."/>
            <person name="Baker S.E."/>
            <person name="Pisabarro A.G."/>
            <person name="Walton J.D."/>
            <person name="Blanchette R.A."/>
            <person name="Henrissat B."/>
            <person name="Martin F."/>
            <person name="Cullen D."/>
            <person name="Hibbett D.S."/>
            <person name="Grigoriev I.V."/>
        </authorList>
    </citation>
    <scope>NUCLEOTIDE SEQUENCE [LARGE SCALE GENOMIC DNA]</scope>
    <source>
        <strain evidence="2">MUCL 33604</strain>
    </source>
</reference>
<accession>A0A067PLD1</accession>
<keyword evidence="2" id="KW-1185">Reference proteome</keyword>
<protein>
    <submittedName>
        <fullName evidence="1">Uncharacterized protein</fullName>
    </submittedName>
</protein>
<dbReference type="InParanoid" id="A0A067PLD1"/>
<sequence>MFCTRLGIGYRMESSVAFMMGFIIRYSLIISDFGWIHLADGLSGCIYCIDAPFFVRSSVHLTPNTPFSSHFPLLPTLLPLYALFLPTNRYSPPSTGPLASPPRLIPRRPQNQFFFLRNQSPRTIRYHQ</sequence>
<gene>
    <name evidence="1" type="ORF">JAAARDRAFT_696905</name>
</gene>
<organism evidence="1 2">
    <name type="scientific">Jaapia argillacea MUCL 33604</name>
    <dbReference type="NCBI Taxonomy" id="933084"/>
    <lineage>
        <taxon>Eukaryota</taxon>
        <taxon>Fungi</taxon>
        <taxon>Dikarya</taxon>
        <taxon>Basidiomycota</taxon>
        <taxon>Agaricomycotina</taxon>
        <taxon>Agaricomycetes</taxon>
        <taxon>Agaricomycetidae</taxon>
        <taxon>Jaapiales</taxon>
        <taxon>Jaapiaceae</taxon>
        <taxon>Jaapia</taxon>
    </lineage>
</organism>
<dbReference type="Proteomes" id="UP000027265">
    <property type="component" value="Unassembled WGS sequence"/>
</dbReference>
<dbReference type="HOGENOM" id="CLU_1959892_0_0_1"/>
<evidence type="ECO:0000313" key="2">
    <source>
        <dbReference type="Proteomes" id="UP000027265"/>
    </source>
</evidence>
<evidence type="ECO:0000313" key="1">
    <source>
        <dbReference type="EMBL" id="KDQ54640.1"/>
    </source>
</evidence>
<dbReference type="AlphaFoldDB" id="A0A067PLD1"/>
<name>A0A067PLD1_9AGAM</name>